<dbReference type="AlphaFoldDB" id="A0A7W2IUU3"/>
<dbReference type="InterPro" id="IPR050959">
    <property type="entry name" value="MarA-like"/>
</dbReference>
<dbReference type="Proteomes" id="UP000571701">
    <property type="component" value="Unassembled WGS sequence"/>
</dbReference>
<evidence type="ECO:0000256" key="1">
    <source>
        <dbReference type="ARBA" id="ARBA00023015"/>
    </source>
</evidence>
<dbReference type="InterPro" id="IPR009057">
    <property type="entry name" value="Homeodomain-like_sf"/>
</dbReference>
<dbReference type="PANTHER" id="PTHR47504">
    <property type="entry name" value="RIGHT ORIGIN-BINDING PROTEIN"/>
    <property type="match status" value="1"/>
</dbReference>
<organism evidence="5 6">
    <name type="scientific">Vibrio marinisediminis</name>
    <dbReference type="NCBI Taxonomy" id="2758441"/>
    <lineage>
        <taxon>Bacteria</taxon>
        <taxon>Pseudomonadati</taxon>
        <taxon>Pseudomonadota</taxon>
        <taxon>Gammaproteobacteria</taxon>
        <taxon>Vibrionales</taxon>
        <taxon>Vibrionaceae</taxon>
        <taxon>Vibrio</taxon>
    </lineage>
</organism>
<dbReference type="SMART" id="SM00342">
    <property type="entry name" value="HTH_ARAC"/>
    <property type="match status" value="1"/>
</dbReference>
<reference evidence="5 6" key="1">
    <citation type="submission" date="2020-07" db="EMBL/GenBank/DDBJ databases">
        <title>Vibrio marinisediminis sp. nov., isolated from marine sediment.</title>
        <authorList>
            <person name="Ji X."/>
        </authorList>
    </citation>
    <scope>NUCLEOTIDE SEQUENCE [LARGE SCALE GENOMIC DNA]</scope>
    <source>
        <strain evidence="5 6">404</strain>
    </source>
</reference>
<proteinExistence type="predicted"/>
<dbReference type="Pfam" id="PF12833">
    <property type="entry name" value="HTH_18"/>
    <property type="match status" value="1"/>
</dbReference>
<dbReference type="PROSITE" id="PS01124">
    <property type="entry name" value="HTH_ARAC_FAMILY_2"/>
    <property type="match status" value="1"/>
</dbReference>
<dbReference type="GO" id="GO:0003700">
    <property type="term" value="F:DNA-binding transcription factor activity"/>
    <property type="evidence" value="ECO:0007669"/>
    <property type="project" value="InterPro"/>
</dbReference>
<keyword evidence="6" id="KW-1185">Reference proteome</keyword>
<dbReference type="SUPFAM" id="SSF46689">
    <property type="entry name" value="Homeodomain-like"/>
    <property type="match status" value="2"/>
</dbReference>
<comment type="caution">
    <text evidence="5">The sequence shown here is derived from an EMBL/GenBank/DDBJ whole genome shotgun (WGS) entry which is preliminary data.</text>
</comment>
<evidence type="ECO:0000256" key="2">
    <source>
        <dbReference type="ARBA" id="ARBA00023125"/>
    </source>
</evidence>
<dbReference type="EMBL" id="JACFYF010000011">
    <property type="protein sequence ID" value="MBA5763749.1"/>
    <property type="molecule type" value="Genomic_DNA"/>
</dbReference>
<gene>
    <name evidence="5" type="ORF">H2O73_15400</name>
</gene>
<accession>A0A7W2IUU3</accession>
<dbReference type="InterPro" id="IPR018060">
    <property type="entry name" value="HTH_AraC"/>
</dbReference>
<sequence>MNQTLILSIVELIESQLPKLLSINEIAKQSGYSRSYIQHQFKATTGYSISYYQRARILSMAASRLAEGKYRVLDVAIEFGFESQEAFARAFRQHMSATPSCLLGQNIWAERIHFKRLCAERVQQLSTLQSLSISIFEQPETRWGCFVFSVSSPQRDIDVIFNTIDLAYRELLAMPNAESLTLHRAQILEFREHNQEATSTYPMSIAVPFAKGDAIPGYLLEIRLPSCQLAALSLPSPSYVPAVFYPLNQRLYQEKQHYFAGLPSFWDYDYQTGQLHHKCQIEPIENSQSDATWDLFDEHNEISLNHHLCSTISCSIPVNKRAGTRRLSTLLEQWDSCYSNNEDVSVVFHHPMEKPNSQYHYSLGLLFAESSKQFPADNENDISCQGKYLLTQWRGNDVWQLENQLEKFYLRLSQHRQYQYRVAPEIFQQFAFNDGYIEFELLTPIKYRRASRQKSSWAV</sequence>
<keyword evidence="1" id="KW-0805">Transcription regulation</keyword>
<evidence type="ECO:0000313" key="5">
    <source>
        <dbReference type="EMBL" id="MBA5763749.1"/>
    </source>
</evidence>
<dbReference type="InterPro" id="IPR018062">
    <property type="entry name" value="HTH_AraC-typ_CS"/>
</dbReference>
<dbReference type="Gene3D" id="1.10.10.60">
    <property type="entry name" value="Homeodomain-like"/>
    <property type="match status" value="2"/>
</dbReference>
<dbReference type="PROSITE" id="PS00041">
    <property type="entry name" value="HTH_ARAC_FAMILY_1"/>
    <property type="match status" value="1"/>
</dbReference>
<dbReference type="PANTHER" id="PTHR47504:SF5">
    <property type="entry name" value="RIGHT ORIGIN-BINDING PROTEIN"/>
    <property type="match status" value="1"/>
</dbReference>
<evidence type="ECO:0000256" key="3">
    <source>
        <dbReference type="ARBA" id="ARBA00023163"/>
    </source>
</evidence>
<keyword evidence="3" id="KW-0804">Transcription</keyword>
<dbReference type="RefSeq" id="WP_182109760.1">
    <property type="nucleotide sequence ID" value="NZ_JACFYF010000011.1"/>
</dbReference>
<feature type="domain" description="HTH araC/xylS-type" evidence="4">
    <location>
        <begin position="7"/>
        <end position="105"/>
    </location>
</feature>
<dbReference type="GO" id="GO:0043565">
    <property type="term" value="F:sequence-specific DNA binding"/>
    <property type="evidence" value="ECO:0007669"/>
    <property type="project" value="InterPro"/>
</dbReference>
<keyword evidence="2" id="KW-0238">DNA-binding</keyword>
<protein>
    <submittedName>
        <fullName evidence="5">Helix-turn-helix transcriptional regulator</fullName>
    </submittedName>
</protein>
<name>A0A7W2IUU3_9VIBR</name>
<evidence type="ECO:0000313" key="6">
    <source>
        <dbReference type="Proteomes" id="UP000571701"/>
    </source>
</evidence>
<evidence type="ECO:0000259" key="4">
    <source>
        <dbReference type="PROSITE" id="PS01124"/>
    </source>
</evidence>